<organism evidence="3 4">
    <name type="scientific">Croceicoccus marinus</name>
    <dbReference type="NCBI Taxonomy" id="450378"/>
    <lineage>
        <taxon>Bacteria</taxon>
        <taxon>Pseudomonadati</taxon>
        <taxon>Pseudomonadota</taxon>
        <taxon>Alphaproteobacteria</taxon>
        <taxon>Sphingomonadales</taxon>
        <taxon>Erythrobacteraceae</taxon>
        <taxon>Croceicoccus</taxon>
    </lineage>
</organism>
<evidence type="ECO:0000313" key="3">
    <source>
        <dbReference type="EMBL" id="ARU15636.1"/>
    </source>
</evidence>
<dbReference type="Pfam" id="PF04964">
    <property type="entry name" value="Flp_Fap"/>
    <property type="match status" value="1"/>
</dbReference>
<dbReference type="KEGG" id="cman:A9D14_04870"/>
<dbReference type="InterPro" id="IPR007047">
    <property type="entry name" value="Flp_Fap"/>
</dbReference>
<keyword evidence="4" id="KW-1185">Reference proteome</keyword>
<feature type="compositionally biased region" description="Low complexity" evidence="1">
    <location>
        <begin position="64"/>
        <end position="73"/>
    </location>
</feature>
<dbReference type="Proteomes" id="UP000195807">
    <property type="component" value="Chromosome"/>
</dbReference>
<keyword evidence="2" id="KW-0812">Transmembrane</keyword>
<feature type="compositionally biased region" description="Low complexity" evidence="1">
    <location>
        <begin position="85"/>
        <end position="108"/>
    </location>
</feature>
<protein>
    <recommendedName>
        <fullName evidence="5">Flp family type IVb pilin</fullName>
    </recommendedName>
</protein>
<evidence type="ECO:0000313" key="4">
    <source>
        <dbReference type="Proteomes" id="UP000195807"/>
    </source>
</evidence>
<dbReference type="EMBL" id="CP019602">
    <property type="protein sequence ID" value="ARU15636.1"/>
    <property type="molecule type" value="Genomic_DNA"/>
</dbReference>
<accession>A0A1Z1FA78</accession>
<feature type="compositionally biased region" description="Polar residues" evidence="1">
    <location>
        <begin position="115"/>
        <end position="129"/>
    </location>
</feature>
<sequence length="129" mass="12738">MPRKSHRHVIARLWSDASGATSTEYAMLIAIIAAALLSAASYLGKNLNTTFDATDDGLAVALASGHSGHGSSSDGNIQPGIPQAGSSPSDGESPSGSGTAAGAGSAAGPIDSDEQASGSDTGQLIRTER</sequence>
<proteinExistence type="predicted"/>
<feature type="transmembrane region" description="Helical" evidence="2">
    <location>
        <begin position="25"/>
        <end position="43"/>
    </location>
</feature>
<gene>
    <name evidence="3" type="ORF">A9D14_04870</name>
</gene>
<dbReference type="AlphaFoldDB" id="A0A1Z1FA78"/>
<keyword evidence="2" id="KW-1133">Transmembrane helix</keyword>
<evidence type="ECO:0008006" key="5">
    <source>
        <dbReference type="Google" id="ProtNLM"/>
    </source>
</evidence>
<reference evidence="3 4" key="1">
    <citation type="submission" date="2017-01" db="EMBL/GenBank/DDBJ databases">
        <title>Complete genome sequence of esterase-producing bacterium Croceicoccus marinus E4A9.</title>
        <authorList>
            <person name="Wu Y.-H."/>
            <person name="Cheng H."/>
            <person name="Xu L."/>
            <person name="Huo Y.-Y."/>
            <person name="Wang C.-S."/>
            <person name="Xu X.-W."/>
        </authorList>
    </citation>
    <scope>NUCLEOTIDE SEQUENCE [LARGE SCALE GENOMIC DNA]</scope>
    <source>
        <strain evidence="3 4">E4A9</strain>
    </source>
</reference>
<name>A0A1Z1FA78_9SPHN</name>
<feature type="region of interest" description="Disordered" evidence="1">
    <location>
        <begin position="63"/>
        <end position="129"/>
    </location>
</feature>
<evidence type="ECO:0000256" key="2">
    <source>
        <dbReference type="SAM" id="Phobius"/>
    </source>
</evidence>
<evidence type="ECO:0000256" key="1">
    <source>
        <dbReference type="SAM" id="MobiDB-lite"/>
    </source>
</evidence>
<keyword evidence="2" id="KW-0472">Membrane</keyword>